<dbReference type="AlphaFoldDB" id="A0A1Y2V5N0"/>
<protein>
    <submittedName>
        <fullName evidence="1">Uncharacterized protein</fullName>
    </submittedName>
</protein>
<gene>
    <name evidence="1" type="ORF">BHL82_10450</name>
    <name evidence="2" type="ORF">BHL83_11065</name>
</gene>
<reference evidence="1 4" key="1">
    <citation type="submission" date="2016-09" db="EMBL/GenBank/DDBJ databases">
        <title>Lactobacillus reuteri KLR3005, genome sequencing and assembly.</title>
        <authorList>
            <person name="Lee J.-Y."/>
            <person name="Kim E.B."/>
            <person name="Choi Y.-J."/>
        </authorList>
    </citation>
    <scope>NUCLEOTIDE SEQUENCE [LARGE SCALE GENOMIC DNA]</scope>
    <source>
        <strain evidence="1 4">KLR3005</strain>
    </source>
</reference>
<dbReference type="Proteomes" id="UP000194219">
    <property type="component" value="Unassembled WGS sequence"/>
</dbReference>
<dbReference type="Proteomes" id="UP000194286">
    <property type="component" value="Unassembled WGS sequence"/>
</dbReference>
<accession>A0A1Y2V5N0</accession>
<proteinExistence type="predicted"/>
<evidence type="ECO:0000313" key="3">
    <source>
        <dbReference type="Proteomes" id="UP000194219"/>
    </source>
</evidence>
<sequence length="86" mass="9295">MLLSIAIIDLHQQVAQLVEHIKLGAGLNLAPFRGLGRAAAASRAVFRLALTEPCSIPQDPDQRCTQASLLLNGIKLLENILSHDIM</sequence>
<comment type="caution">
    <text evidence="1">The sequence shown here is derived from an EMBL/GenBank/DDBJ whole genome shotgun (WGS) entry which is preliminary data.</text>
</comment>
<evidence type="ECO:0000313" key="1">
    <source>
        <dbReference type="EMBL" id="OTA80590.1"/>
    </source>
</evidence>
<dbReference type="EMBL" id="MIMV01000052">
    <property type="protein sequence ID" value="OTA91687.1"/>
    <property type="molecule type" value="Genomic_DNA"/>
</dbReference>
<dbReference type="EMBL" id="MIMU01000164">
    <property type="protein sequence ID" value="OTA80590.1"/>
    <property type="molecule type" value="Genomic_DNA"/>
</dbReference>
<reference evidence="2 3" key="2">
    <citation type="submission" date="2016-09" db="EMBL/GenBank/DDBJ databases">
        <title>Lactobacillus reuteri KLR3006, genome sequencing and assembly.</title>
        <authorList>
            <person name="Lee J.-Y."/>
            <person name="Kim E.B."/>
            <person name="Choi Y.-J."/>
        </authorList>
    </citation>
    <scope>NUCLEOTIDE SEQUENCE [LARGE SCALE GENOMIC DNA]</scope>
    <source>
        <strain evidence="2 3">KLR3006</strain>
    </source>
</reference>
<evidence type="ECO:0000313" key="2">
    <source>
        <dbReference type="EMBL" id="OTA91687.1"/>
    </source>
</evidence>
<evidence type="ECO:0000313" key="4">
    <source>
        <dbReference type="Proteomes" id="UP000194286"/>
    </source>
</evidence>
<name>A0A1Y2V5N0_LIMRT</name>
<organism evidence="1 4">
    <name type="scientific">Limosilactobacillus reuteri</name>
    <name type="common">Lactobacillus reuteri</name>
    <dbReference type="NCBI Taxonomy" id="1598"/>
    <lineage>
        <taxon>Bacteria</taxon>
        <taxon>Bacillati</taxon>
        <taxon>Bacillota</taxon>
        <taxon>Bacilli</taxon>
        <taxon>Lactobacillales</taxon>
        <taxon>Lactobacillaceae</taxon>
        <taxon>Limosilactobacillus</taxon>
    </lineage>
</organism>